<dbReference type="RefSeq" id="WP_139279469.1">
    <property type="nucleotide sequence ID" value="NZ_FQZE01000005.1"/>
</dbReference>
<reference evidence="1 2" key="1">
    <citation type="submission" date="2016-11" db="EMBL/GenBank/DDBJ databases">
        <authorList>
            <person name="Jaros S."/>
            <person name="Januszkiewicz K."/>
            <person name="Wedrychowicz H."/>
        </authorList>
    </citation>
    <scope>NUCLEOTIDE SEQUENCE [LARGE SCALE GENOMIC DNA]</scope>
    <source>
        <strain evidence="1 2">DSM 27063</strain>
    </source>
</reference>
<dbReference type="EMBL" id="FQZE01000005">
    <property type="protein sequence ID" value="SHI72723.1"/>
    <property type="molecule type" value="Genomic_DNA"/>
</dbReference>
<dbReference type="Proteomes" id="UP000184050">
    <property type="component" value="Unassembled WGS sequence"/>
</dbReference>
<name>A0A1M6DHY5_9BACT</name>
<keyword evidence="2" id="KW-1185">Reference proteome</keyword>
<dbReference type="AlphaFoldDB" id="A0A1M6DHY5"/>
<evidence type="ECO:0000313" key="2">
    <source>
        <dbReference type="Proteomes" id="UP000184050"/>
    </source>
</evidence>
<evidence type="ECO:0000313" key="1">
    <source>
        <dbReference type="EMBL" id="SHI72723.1"/>
    </source>
</evidence>
<sequence>MASQFAAGLFLFSKIEQVTESHQLNKKKHNPKIIYRLAPEKSHQMPDSQQLFLFLTTETKSRLLQIGYTHTCIFRTIRGRSMKVIALKKRFSVANECNSLTFKLHSNI</sequence>
<accession>A0A1M6DHY5</accession>
<gene>
    <name evidence="1" type="ORF">SAMN05444280_10558</name>
</gene>
<dbReference type="STRING" id="1168035.SAMN05444280_10558"/>
<organism evidence="1 2">
    <name type="scientific">Tangfeifania diversioriginum</name>
    <dbReference type="NCBI Taxonomy" id="1168035"/>
    <lineage>
        <taxon>Bacteria</taxon>
        <taxon>Pseudomonadati</taxon>
        <taxon>Bacteroidota</taxon>
        <taxon>Bacteroidia</taxon>
        <taxon>Marinilabiliales</taxon>
        <taxon>Prolixibacteraceae</taxon>
        <taxon>Tangfeifania</taxon>
    </lineage>
</organism>
<protein>
    <submittedName>
        <fullName evidence="1">Uncharacterized protein</fullName>
    </submittedName>
</protein>
<proteinExistence type="predicted"/>